<dbReference type="GO" id="GO:0033971">
    <property type="term" value="F:hydroxyisourate hydrolase activity"/>
    <property type="evidence" value="ECO:0007669"/>
    <property type="project" value="UniProtKB-EC"/>
</dbReference>
<reference evidence="11" key="1">
    <citation type="book" date="2014" name="THE 24TH EUROPEAN CONGRESS OF CLINICAL MICROBIOLOGY AND INFECTIOUS DISEASES" publisher="ECCMID 2014" city="Barcelona, Spain">
        <title>Identification of resistance genes in three multidrug-resistant Bacteroides fragilis isolates by whole genome sequencing.</title>
        <editorList>
            <person name="Unknown"/>
            <person name="A."/>
        </editorList>
        <authorList>
            <person name="Sydenham T.V."/>
            <person name="Hasman H."/>
            <person name="Wang M."/>
            <person name="Soki J."/>
            <person name="Nagy E."/>
            <person name="Justesen U.S."/>
        </authorList>
    </citation>
    <scope>NUCLEOTIDE SEQUENCE</scope>
    <source>
        <strain evidence="11">DCMOUH0018B</strain>
    </source>
</reference>
<dbReference type="InterPro" id="IPR014306">
    <property type="entry name" value="Hydroxyisourate_hydrolase"/>
</dbReference>
<evidence type="ECO:0000256" key="6">
    <source>
        <dbReference type="ARBA" id="ARBA00022801"/>
    </source>
</evidence>
<keyword evidence="9" id="KW-0732">Signal</keyword>
<accession>A0A0I9SCY7</accession>
<dbReference type="EC" id="3.5.2.17" evidence="8"/>
<dbReference type="PROSITE" id="PS00768">
    <property type="entry name" value="TRANSTHYRETIN_1"/>
    <property type="match status" value="1"/>
</dbReference>
<protein>
    <recommendedName>
        <fullName evidence="8">5-hydroxyisourate hydrolase</fullName>
        <shortName evidence="8">HIU hydrolase</shortName>
        <shortName evidence="8">HIUHase</shortName>
        <ecNumber evidence="8">3.5.2.17</ecNumber>
    </recommendedName>
</protein>
<feature type="domain" description="Transthyretin/hydroxyisourate hydrolase" evidence="10">
    <location>
        <begin position="26"/>
        <end position="140"/>
    </location>
</feature>
<dbReference type="InterPro" id="IPR036817">
    <property type="entry name" value="Transthyretin/HIU_hydrolase_sf"/>
</dbReference>
<feature type="chain" id="PRO_5044366853" description="5-hydroxyisourate hydrolase" evidence="9">
    <location>
        <begin position="24"/>
        <end position="140"/>
    </location>
</feature>
<feature type="binding site" evidence="7">
    <location>
        <position position="137"/>
    </location>
    <ligand>
        <name>substrate</name>
    </ligand>
</feature>
<name>A0A0I9SCY7_BACFG</name>
<feature type="signal peptide" evidence="9">
    <location>
        <begin position="1"/>
        <end position="23"/>
    </location>
</feature>
<dbReference type="PRINTS" id="PR00189">
    <property type="entry name" value="TRNSTHYRETIN"/>
</dbReference>
<dbReference type="EMBL" id="JMZZ02000040">
    <property type="protein sequence ID" value="KFX76107.1"/>
    <property type="molecule type" value="Genomic_DNA"/>
</dbReference>
<comment type="caution">
    <text evidence="11">The sequence shown here is derived from an EMBL/GenBank/DDBJ whole genome shotgun (WGS) entry which is preliminary data.</text>
</comment>
<evidence type="ECO:0000256" key="8">
    <source>
        <dbReference type="RuleBase" id="RU361270"/>
    </source>
</evidence>
<feature type="binding site" evidence="7">
    <location>
        <position position="33"/>
    </location>
    <ligand>
        <name>substrate</name>
    </ligand>
</feature>
<evidence type="ECO:0000256" key="1">
    <source>
        <dbReference type="ARBA" id="ARBA00001043"/>
    </source>
</evidence>
<keyword evidence="6 8" id="KW-0378">Hydrolase</keyword>
<keyword evidence="5 8" id="KW-0659">Purine metabolism</keyword>
<evidence type="ECO:0000256" key="5">
    <source>
        <dbReference type="ARBA" id="ARBA00022631"/>
    </source>
</evidence>
<evidence type="ECO:0000256" key="3">
    <source>
        <dbReference type="ARBA" id="ARBA00009850"/>
    </source>
</evidence>
<dbReference type="InterPro" id="IPR000895">
    <property type="entry name" value="Transthyretin/HIU_hydrolase"/>
</dbReference>
<evidence type="ECO:0000256" key="9">
    <source>
        <dbReference type="SAM" id="SignalP"/>
    </source>
</evidence>
<dbReference type="InterPro" id="IPR023416">
    <property type="entry name" value="Transthyretin/HIU_hydrolase_d"/>
</dbReference>
<sequence>MTQLIKKFSVIIILFLLPFSIYAQTESHQLSTHILDISKGEPAQGVDITLYKLNPSTPSQWKQIATGKTDVNGRISNFLPDIEDNTGIYMLKFYTEPYFLKQGLKSIYPFVEVIFRIEGKKHYHIPITMSANGYSTYRGN</sequence>
<proteinExistence type="inferred from homology"/>
<dbReference type="PATRIC" id="fig|817.53.peg.684"/>
<dbReference type="GO" id="GO:0006144">
    <property type="term" value="P:purine nucleobase metabolic process"/>
    <property type="evidence" value="ECO:0007669"/>
    <property type="project" value="UniProtKB-KW"/>
</dbReference>
<gene>
    <name evidence="11" type="ORF">EE52_0203205</name>
</gene>
<evidence type="ECO:0000313" key="11">
    <source>
        <dbReference type="EMBL" id="KFX76107.1"/>
    </source>
</evidence>
<evidence type="ECO:0000256" key="7">
    <source>
        <dbReference type="PIRSR" id="PIRSR600895-51"/>
    </source>
</evidence>
<comment type="function">
    <text evidence="2">Catalyzes the hydrolysis of 5-hydroxyisourate (HIU) to 2-oxo-4-hydroxy-4-carboxy-5-ureidoimidazoline (OHCU).</text>
</comment>
<comment type="subunit">
    <text evidence="4 8">Homotetramer.</text>
</comment>
<dbReference type="SMART" id="SM00095">
    <property type="entry name" value="TR_THY"/>
    <property type="match status" value="1"/>
</dbReference>
<dbReference type="AlphaFoldDB" id="A0A0I9SCY7"/>
<evidence type="ECO:0000259" key="10">
    <source>
        <dbReference type="SMART" id="SM00095"/>
    </source>
</evidence>
<feature type="binding site" evidence="7">
    <location>
        <position position="74"/>
    </location>
    <ligand>
        <name>substrate</name>
    </ligand>
</feature>
<dbReference type="SUPFAM" id="SSF49472">
    <property type="entry name" value="Transthyretin (synonym: prealbumin)"/>
    <property type="match status" value="1"/>
</dbReference>
<dbReference type="CDD" id="cd05822">
    <property type="entry name" value="TLP_HIUase"/>
    <property type="match status" value="1"/>
</dbReference>
<dbReference type="Pfam" id="PF00576">
    <property type="entry name" value="Transthyretin"/>
    <property type="match status" value="1"/>
</dbReference>
<dbReference type="NCBIfam" id="TIGR02962">
    <property type="entry name" value="hdxy_isourate"/>
    <property type="match status" value="1"/>
</dbReference>
<organism evidence="11">
    <name type="scientific">Bacteroides fragilis</name>
    <dbReference type="NCBI Taxonomy" id="817"/>
    <lineage>
        <taxon>Bacteria</taxon>
        <taxon>Pseudomonadati</taxon>
        <taxon>Bacteroidota</taxon>
        <taxon>Bacteroidia</taxon>
        <taxon>Bacteroidales</taxon>
        <taxon>Bacteroidaceae</taxon>
        <taxon>Bacteroides</taxon>
    </lineage>
</organism>
<comment type="similarity">
    <text evidence="3 8">Belongs to the transthyretin family. 5-hydroxyisourate hydrolase subfamily.</text>
</comment>
<evidence type="ECO:0000256" key="2">
    <source>
        <dbReference type="ARBA" id="ARBA00002704"/>
    </source>
</evidence>
<evidence type="ECO:0000256" key="4">
    <source>
        <dbReference type="ARBA" id="ARBA00011881"/>
    </source>
</evidence>
<dbReference type="PANTHER" id="PTHR10395:SF7">
    <property type="entry name" value="5-HYDROXYISOURATE HYDROLASE"/>
    <property type="match status" value="1"/>
</dbReference>
<comment type="catalytic activity">
    <reaction evidence="1 8">
        <text>5-hydroxyisourate + H2O = 5-hydroxy-2-oxo-4-ureido-2,5-dihydro-1H-imidazole-5-carboxylate + H(+)</text>
        <dbReference type="Rhea" id="RHEA:23736"/>
        <dbReference type="ChEBI" id="CHEBI:15377"/>
        <dbReference type="ChEBI" id="CHEBI:15378"/>
        <dbReference type="ChEBI" id="CHEBI:18072"/>
        <dbReference type="ChEBI" id="CHEBI:58639"/>
        <dbReference type="EC" id="3.5.2.17"/>
    </reaction>
</comment>
<dbReference type="RefSeq" id="WP_044299658.1">
    <property type="nucleotide sequence ID" value="NZ_CAEUHN010000004.1"/>
</dbReference>
<dbReference type="PANTHER" id="PTHR10395">
    <property type="entry name" value="URICASE AND TRANSTHYRETIN-RELATED"/>
    <property type="match status" value="1"/>
</dbReference>
<dbReference type="InterPro" id="IPR023418">
    <property type="entry name" value="Thyroxine_BS"/>
</dbReference>
<reference evidence="11" key="2">
    <citation type="submission" date="2014-07" db="EMBL/GenBank/DDBJ databases">
        <title>Genetics and epidemiology of antimicrobial resistance in B. fragilis group.</title>
        <authorList>
            <person name="Sydenham T.V."/>
            <person name="Hasman H."/>
            <person name="Kemp M."/>
            <person name="Justesen U.S."/>
        </authorList>
    </citation>
    <scope>NUCLEOTIDE SEQUENCE [LARGE SCALE GENOMIC DNA]</scope>
    <source>
        <strain evidence="11">DCMOUH0018B</strain>
    </source>
</reference>
<dbReference type="Gene3D" id="2.60.40.180">
    <property type="entry name" value="Transthyretin/hydroxyisourate hydrolase domain"/>
    <property type="match status" value="1"/>
</dbReference>